<dbReference type="SUPFAM" id="SSF56112">
    <property type="entry name" value="Protein kinase-like (PK-like)"/>
    <property type="match status" value="1"/>
</dbReference>
<evidence type="ECO:0000313" key="14">
    <source>
        <dbReference type="Proteomes" id="UP000241769"/>
    </source>
</evidence>
<evidence type="ECO:0000256" key="10">
    <source>
        <dbReference type="PROSITE-ProRule" id="PRU10141"/>
    </source>
</evidence>
<dbReference type="InterPro" id="IPR001611">
    <property type="entry name" value="Leu-rich_rpt"/>
</dbReference>
<dbReference type="SMART" id="SM00364">
    <property type="entry name" value="LRR_BAC"/>
    <property type="match status" value="6"/>
</dbReference>
<comment type="subcellular location">
    <subcellularLocation>
        <location evidence="1">Membrane</location>
        <topology evidence="1">Single-pass membrane protein</topology>
    </subcellularLocation>
</comment>
<keyword evidence="2" id="KW-0433">Leucine-rich repeat</keyword>
<evidence type="ECO:0000256" key="6">
    <source>
        <dbReference type="ARBA" id="ARBA00022989"/>
    </source>
</evidence>
<keyword evidence="3 11" id="KW-0812">Transmembrane</keyword>
<dbReference type="SUPFAM" id="SSF52058">
    <property type="entry name" value="L domain-like"/>
    <property type="match status" value="3"/>
</dbReference>
<keyword evidence="6 11" id="KW-1133">Transmembrane helix</keyword>
<dbReference type="Gene3D" id="3.80.10.10">
    <property type="entry name" value="Ribonuclease Inhibitor"/>
    <property type="match status" value="5"/>
</dbReference>
<keyword evidence="9" id="KW-0325">Glycoprotein</keyword>
<keyword evidence="10" id="KW-0067">ATP-binding</keyword>
<dbReference type="PANTHER" id="PTHR27000:SF642">
    <property type="entry name" value="INACTIVE LEUCINE-RICH REPEAT RECEPTOR KINASE XIAO-RELATED"/>
    <property type="match status" value="1"/>
</dbReference>
<evidence type="ECO:0000313" key="13">
    <source>
        <dbReference type="EMBL" id="PRP81759.1"/>
    </source>
</evidence>
<reference evidence="13 14" key="1">
    <citation type="journal article" date="2018" name="Genome Biol. Evol.">
        <title>Multiple Roots of Fruiting Body Formation in Amoebozoa.</title>
        <authorList>
            <person name="Hillmann F."/>
            <person name="Forbes G."/>
            <person name="Novohradska S."/>
            <person name="Ferling I."/>
            <person name="Riege K."/>
            <person name="Groth M."/>
            <person name="Westermann M."/>
            <person name="Marz M."/>
            <person name="Spaller T."/>
            <person name="Winckler T."/>
            <person name="Schaap P."/>
            <person name="Glockner G."/>
        </authorList>
    </citation>
    <scope>NUCLEOTIDE SEQUENCE [LARGE SCALE GENOMIC DNA]</scope>
    <source>
        <strain evidence="13 14">Jena</strain>
    </source>
</reference>
<sequence length="1573" mass="173428">MSPSIYYLDVERMSSIQIPAEFISGLMVKVLFELNLQAVGRVEEMIRSRFFVRLSDQLSPRPRVIGNPPAPGSSEEYLSETPCSGRCQYRPALLPKICALISLFHQAPLPAAPDFTFLSSCGCLYRVYFNTSSAPARVFRIIMVRGRQCLLVILFLSCLSVGVQAAASAEVKTILLDLWTATGPYYGASVPWDQTTDPCEDGWDGIGCDTNGTVVHLELDYFNLYGRIPNSFSNLTTLQFISMAYNGFNFDDDGFPDLSRMTQLTHLDLTYVYGSTNWYLKLLPPSLEYLDMSSCYGTNLTGATEALVPVKHLTYFALFDISNVLLIDFDLLTQYTKIDFLNLGNLGLTGDTPAGFFKIKSLFLYGNNMKLVIPEVCNIERLLFNDNALQQDTMPSFKNCTNLQFARLDGNNFKGEFELSFPCHLKSLDLSGNSLTGSIDFTNCTSLQELNLAGNQIAGPLPNVTLMTKLTSLTLSGNLFYGEIPDMFQRTTLLSTLDLSTNLLSGRIPPSLFNISGLQSISLNDNSLSGSIPPLFQLQSLKYLDLSFNNFSGTVASLPPSVRTLSMSFNQLEGRFPSAANLSSLIHLSINNNQFAGALPPVAVCFSDYEAGYADVSNNQFTGGIPTGYCQCNFGVLRFDHNQLTGTLPTFSNPNLKILTLDNNLFGGALPVPFIKAPLAALSLSYNRLTSGIETFIYNKSLVSLISLDLSHNQFNGIPFDNRDPTDATPSEIFTSNNFKALLYLDLSHNNFSSLVFMSSVLPPNLQYIDLSYNQFHGVPKLNPIDRSYYIQLQTVILGNNRLGSGTLQPFTSVPSIKVLDLSNNPINDIIPATFGSLTSLEFLNLSSINAGGRPPNALKRLKSLQVLDLHRNNLVNSDLAWVSDLTDLQYLDLSENLLAVLPPGRNLRSLKTLDVSGNRMLGNLNDFCSLKSLNKFSVSRNFLSGPVCPFLSDIVRLRLDHNSFTGDASFLTAMPSLQYIDVSFNQLSQQLPSLNHLGNLNYANLSRNRFEGPVPYLSDLQNIISLDLSYNRFNDTIPSLPIDSKIDNNNFTWATAFVITENITFCSMSGMTLECPISLSARQRCNAICAASEMGTANISVRVMGDFESFNQTNAKRFVINDLRHGSVIVDMTITNPGNTSGEGSAVTLISQMQSPAFKESLATSNYTVLNIGSYIASPTASATASTSVIQGTNSIVNSNSKESSNTGTIVGVIVGVAVLITVAVVILAVIMYRRRARVMHSQVVMVDMSNMNMSPVEKSILCYEELENMIMIGSGAFGIVFSAQWRGIKVAVKQVKAEYVDEKQVSEFLHENLRPHPNVVLFMGITVPPSPLSIITEYCGGGSLLSYLRNNEEKVTLEEKMKFVTQIAQGMLHLHMEKIIHRDLAVRNILLTNHLDAKVADFGMSRQQMDDVQTTASTIGPIRWMAPEAMKERKYSHKTDVYSFGVLVWEIVTNREPYEDMDLMQVAISVMNNDLRPEIPDDTDPVLEKLMHGCWKKDPTERPNFAHICNFLGVDASDGKEVPLFVDDTDPYGDGLDHYAEADLPPVATAHYADANAGYADADANHSDDGL</sequence>
<dbReference type="Gene3D" id="3.30.200.20">
    <property type="entry name" value="Phosphorylase Kinase, domain 1"/>
    <property type="match status" value="1"/>
</dbReference>
<dbReference type="SMART" id="SM00369">
    <property type="entry name" value="LRR_TYP"/>
    <property type="match status" value="9"/>
</dbReference>
<dbReference type="GO" id="GO:0016020">
    <property type="term" value="C:membrane"/>
    <property type="evidence" value="ECO:0007669"/>
    <property type="project" value="UniProtKB-SubCell"/>
</dbReference>
<dbReference type="SUPFAM" id="SSF52047">
    <property type="entry name" value="RNI-like"/>
    <property type="match status" value="1"/>
</dbReference>
<dbReference type="InterPro" id="IPR008266">
    <property type="entry name" value="Tyr_kinase_AS"/>
</dbReference>
<feature type="domain" description="Protein kinase" evidence="12">
    <location>
        <begin position="1268"/>
        <end position="1527"/>
    </location>
</feature>
<comment type="caution">
    <text evidence="13">The sequence shown here is derived from an EMBL/GenBank/DDBJ whole genome shotgun (WGS) entry which is preliminary data.</text>
</comment>
<dbReference type="PRINTS" id="PR00109">
    <property type="entry name" value="TYRKINASE"/>
</dbReference>
<dbReference type="Pfam" id="PF12799">
    <property type="entry name" value="LRR_4"/>
    <property type="match status" value="1"/>
</dbReference>
<dbReference type="PROSITE" id="PS51450">
    <property type="entry name" value="LRR"/>
    <property type="match status" value="1"/>
</dbReference>
<evidence type="ECO:0000256" key="3">
    <source>
        <dbReference type="ARBA" id="ARBA00022692"/>
    </source>
</evidence>
<evidence type="ECO:0000259" key="12">
    <source>
        <dbReference type="PROSITE" id="PS50011"/>
    </source>
</evidence>
<keyword evidence="13" id="KW-0418">Kinase</keyword>
<dbReference type="PROSITE" id="PS00107">
    <property type="entry name" value="PROTEIN_KINASE_ATP"/>
    <property type="match status" value="1"/>
</dbReference>
<name>A0A2P6NCR9_9EUKA</name>
<dbReference type="PRINTS" id="PR00019">
    <property type="entry name" value="LEURICHRPT"/>
</dbReference>
<dbReference type="Pfam" id="PF13855">
    <property type="entry name" value="LRR_8"/>
    <property type="match status" value="1"/>
</dbReference>
<dbReference type="CDD" id="cd13999">
    <property type="entry name" value="STKc_MAP3K-like"/>
    <property type="match status" value="1"/>
</dbReference>
<dbReference type="InterPro" id="IPR020635">
    <property type="entry name" value="Tyr_kinase_cat_dom"/>
</dbReference>
<keyword evidence="7 11" id="KW-0472">Membrane</keyword>
<evidence type="ECO:0000256" key="5">
    <source>
        <dbReference type="ARBA" id="ARBA00022737"/>
    </source>
</evidence>
<organism evidence="13 14">
    <name type="scientific">Planoprotostelium fungivorum</name>
    <dbReference type="NCBI Taxonomy" id="1890364"/>
    <lineage>
        <taxon>Eukaryota</taxon>
        <taxon>Amoebozoa</taxon>
        <taxon>Evosea</taxon>
        <taxon>Variosea</taxon>
        <taxon>Cavosteliida</taxon>
        <taxon>Cavosteliaceae</taxon>
        <taxon>Planoprotostelium</taxon>
    </lineage>
</organism>
<dbReference type="SMART" id="SM00219">
    <property type="entry name" value="TyrKc"/>
    <property type="match status" value="1"/>
</dbReference>
<dbReference type="InterPro" id="IPR025875">
    <property type="entry name" value="Leu-rich_rpt_4"/>
</dbReference>
<evidence type="ECO:0000256" key="1">
    <source>
        <dbReference type="ARBA" id="ARBA00004167"/>
    </source>
</evidence>
<keyword evidence="5" id="KW-0677">Repeat</keyword>
<dbReference type="GO" id="GO:0005524">
    <property type="term" value="F:ATP binding"/>
    <property type="evidence" value="ECO:0007669"/>
    <property type="project" value="UniProtKB-UniRule"/>
</dbReference>
<evidence type="ECO:0000256" key="7">
    <source>
        <dbReference type="ARBA" id="ARBA00023136"/>
    </source>
</evidence>
<keyword evidence="13" id="KW-0808">Transferase</keyword>
<dbReference type="Gene3D" id="1.10.510.10">
    <property type="entry name" value="Transferase(Phosphotransferase) domain 1"/>
    <property type="match status" value="1"/>
</dbReference>
<dbReference type="GO" id="GO:0004713">
    <property type="term" value="F:protein tyrosine kinase activity"/>
    <property type="evidence" value="ECO:0007669"/>
    <property type="project" value="InterPro"/>
</dbReference>
<keyword evidence="10" id="KW-0547">Nucleotide-binding</keyword>
<dbReference type="Proteomes" id="UP000241769">
    <property type="component" value="Unassembled WGS sequence"/>
</dbReference>
<protein>
    <submittedName>
        <fullName evidence="13">Putative LRR receptor-like serine/threonine-protein kinase</fullName>
    </submittedName>
</protein>
<feature type="binding site" evidence="10">
    <location>
        <position position="1295"/>
    </location>
    <ligand>
        <name>ATP</name>
        <dbReference type="ChEBI" id="CHEBI:30616"/>
    </ligand>
</feature>
<dbReference type="EMBL" id="MDYQ01000119">
    <property type="protein sequence ID" value="PRP81759.1"/>
    <property type="molecule type" value="Genomic_DNA"/>
</dbReference>
<dbReference type="InterPro" id="IPR011009">
    <property type="entry name" value="Kinase-like_dom_sf"/>
</dbReference>
<keyword evidence="14" id="KW-1185">Reference proteome</keyword>
<feature type="transmembrane region" description="Helical" evidence="11">
    <location>
        <begin position="1211"/>
        <end position="1234"/>
    </location>
</feature>
<dbReference type="InterPro" id="IPR001245">
    <property type="entry name" value="Ser-Thr/Tyr_kinase_cat_dom"/>
</dbReference>
<dbReference type="InterPro" id="IPR000719">
    <property type="entry name" value="Prot_kinase_dom"/>
</dbReference>
<evidence type="ECO:0000256" key="9">
    <source>
        <dbReference type="ARBA" id="ARBA00023180"/>
    </source>
</evidence>
<dbReference type="Pfam" id="PF07714">
    <property type="entry name" value="PK_Tyr_Ser-Thr"/>
    <property type="match status" value="1"/>
</dbReference>
<evidence type="ECO:0000256" key="4">
    <source>
        <dbReference type="ARBA" id="ARBA00022729"/>
    </source>
</evidence>
<keyword evidence="8 13" id="KW-0675">Receptor</keyword>
<dbReference type="InParanoid" id="A0A2P6NCR9"/>
<accession>A0A2P6NCR9</accession>
<dbReference type="InterPro" id="IPR017441">
    <property type="entry name" value="Protein_kinase_ATP_BS"/>
</dbReference>
<dbReference type="STRING" id="1890364.A0A2P6NCR9"/>
<proteinExistence type="predicted"/>
<dbReference type="PROSITE" id="PS00109">
    <property type="entry name" value="PROTEIN_KINASE_TYR"/>
    <property type="match status" value="1"/>
</dbReference>
<dbReference type="OrthoDB" id="30356at2759"/>
<gene>
    <name evidence="13" type="ORF">PROFUN_10859</name>
</gene>
<dbReference type="PROSITE" id="PS50011">
    <property type="entry name" value="PROTEIN_KINASE_DOM"/>
    <property type="match status" value="1"/>
</dbReference>
<dbReference type="InterPro" id="IPR032675">
    <property type="entry name" value="LRR_dom_sf"/>
</dbReference>
<evidence type="ECO:0000256" key="2">
    <source>
        <dbReference type="ARBA" id="ARBA00022614"/>
    </source>
</evidence>
<dbReference type="Pfam" id="PF00560">
    <property type="entry name" value="LRR_1"/>
    <property type="match status" value="2"/>
</dbReference>
<dbReference type="PANTHER" id="PTHR27000">
    <property type="entry name" value="LEUCINE-RICH REPEAT RECEPTOR-LIKE PROTEIN KINASE FAMILY PROTEIN-RELATED"/>
    <property type="match status" value="1"/>
</dbReference>
<evidence type="ECO:0000256" key="11">
    <source>
        <dbReference type="SAM" id="Phobius"/>
    </source>
</evidence>
<keyword evidence="4" id="KW-0732">Signal</keyword>
<evidence type="ECO:0000256" key="8">
    <source>
        <dbReference type="ARBA" id="ARBA00023170"/>
    </source>
</evidence>
<dbReference type="FunFam" id="3.80.10.10:FF:000095">
    <property type="entry name" value="LRR receptor-like serine/threonine-protein kinase GSO1"/>
    <property type="match status" value="1"/>
</dbReference>
<dbReference type="InterPro" id="IPR003591">
    <property type="entry name" value="Leu-rich_rpt_typical-subtyp"/>
</dbReference>